<proteinExistence type="predicted"/>
<keyword evidence="3" id="KW-1185">Reference proteome</keyword>
<dbReference type="Proteomes" id="UP000823046">
    <property type="component" value="Unassembled WGS sequence"/>
</dbReference>
<evidence type="ECO:0000313" key="3">
    <source>
        <dbReference type="Proteomes" id="UP000823046"/>
    </source>
</evidence>
<evidence type="ECO:0000256" key="1">
    <source>
        <dbReference type="SAM" id="MobiDB-lite"/>
    </source>
</evidence>
<organism evidence="2 3">
    <name type="scientific">Cardiosporidium cionae</name>
    <dbReference type="NCBI Taxonomy" id="476202"/>
    <lineage>
        <taxon>Eukaryota</taxon>
        <taxon>Sar</taxon>
        <taxon>Alveolata</taxon>
        <taxon>Apicomplexa</taxon>
        <taxon>Aconoidasida</taxon>
        <taxon>Nephromycida</taxon>
        <taxon>Cardiosporidium</taxon>
    </lineage>
</organism>
<dbReference type="EMBL" id="JADAQX010000323">
    <property type="protein sequence ID" value="KAF8820692.1"/>
    <property type="molecule type" value="Genomic_DNA"/>
</dbReference>
<protein>
    <submittedName>
        <fullName evidence="2">AP2 domain transcription factor AP2VI-3</fullName>
    </submittedName>
</protein>
<reference evidence="2 3" key="1">
    <citation type="journal article" date="2020" name="bioRxiv">
        <title>Metabolic contributions of an alphaproteobacterial endosymbiont in the apicomplexan Cardiosporidium cionae.</title>
        <authorList>
            <person name="Hunter E.S."/>
            <person name="Paight C.J."/>
            <person name="Lane C.E."/>
        </authorList>
    </citation>
    <scope>NUCLEOTIDE SEQUENCE [LARGE SCALE GENOMIC DNA]</scope>
    <source>
        <strain evidence="2">ESH_2018</strain>
    </source>
</reference>
<comment type="caution">
    <text evidence="2">The sequence shown here is derived from an EMBL/GenBank/DDBJ whole genome shotgun (WGS) entry which is preliminary data.</text>
</comment>
<feature type="region of interest" description="Disordered" evidence="1">
    <location>
        <begin position="162"/>
        <end position="188"/>
    </location>
</feature>
<sequence>CSKFLKHRILFQFSTIGLRETTWTFLYIFIRFFYNKAPHLSLIFFCKMIYLSEQQRSEFPQMQRVGMPSTVWIGSFPNPSQAEDIPIEIISATEDIADRIYKNTVSMHPFPLSLDVIRNPEQDLQGLADDLNFFEANGDLSCCTEYMMARYSQADLDSQDALSSVSEGALSEEDSSTDVCNSPHSSASIDSQGYIDDFLIVSADEFSDRQNDFSSSEESAQQGEDAAWPIYMNSIDSVVNLSIRYTENKVEYSNDRPPRRTHSLASNGSVHNIRDMPFAEGIGQIFHSVSGNVENTPFSRKRCFSEMQHDECDESLQMPDCFVPSTCLVADSSYMSSSNLVATHATPLRTRKGFRKPILISNDLTKPLMEYLPETREWRVVWIENGEAKYKVFQCKKHGKLKAQSSAQLFFDDLVGSK</sequence>
<gene>
    <name evidence="2" type="primary">AP2VI3</name>
    <name evidence="2" type="ORF">IE077_002912</name>
</gene>
<name>A0ABQ7J9P5_9APIC</name>
<accession>A0ABQ7J9P5</accession>
<feature type="non-terminal residue" evidence="2">
    <location>
        <position position="1"/>
    </location>
</feature>
<feature type="compositionally biased region" description="Polar residues" evidence="1">
    <location>
        <begin position="177"/>
        <end position="188"/>
    </location>
</feature>
<evidence type="ECO:0000313" key="2">
    <source>
        <dbReference type="EMBL" id="KAF8820692.1"/>
    </source>
</evidence>